<sequence length="40" mass="4696">MGSISIHNILLTPEGLKKCNQFWKRSHYDQIGKSKFLHCH</sequence>
<reference evidence="1" key="2">
    <citation type="journal article" date="2015" name="Fish Shellfish Immunol.">
        <title>Early steps in the European eel (Anguilla anguilla)-Vibrio vulnificus interaction in the gills: Role of the RtxA13 toxin.</title>
        <authorList>
            <person name="Callol A."/>
            <person name="Pajuelo D."/>
            <person name="Ebbesson L."/>
            <person name="Teles M."/>
            <person name="MacKenzie S."/>
            <person name="Amaro C."/>
        </authorList>
    </citation>
    <scope>NUCLEOTIDE SEQUENCE</scope>
</reference>
<reference evidence="1" key="1">
    <citation type="submission" date="2014-11" db="EMBL/GenBank/DDBJ databases">
        <authorList>
            <person name="Amaro Gonzalez C."/>
        </authorList>
    </citation>
    <scope>NUCLEOTIDE SEQUENCE</scope>
</reference>
<accession>A0A0E9PWD2</accession>
<dbReference type="EMBL" id="GBXM01099985">
    <property type="protein sequence ID" value="JAH08592.1"/>
    <property type="molecule type" value="Transcribed_RNA"/>
</dbReference>
<protein>
    <submittedName>
        <fullName evidence="1">Uncharacterized protein</fullName>
    </submittedName>
</protein>
<evidence type="ECO:0000313" key="1">
    <source>
        <dbReference type="EMBL" id="JAH08592.1"/>
    </source>
</evidence>
<proteinExistence type="predicted"/>
<organism evidence="1">
    <name type="scientific">Anguilla anguilla</name>
    <name type="common">European freshwater eel</name>
    <name type="synonym">Muraena anguilla</name>
    <dbReference type="NCBI Taxonomy" id="7936"/>
    <lineage>
        <taxon>Eukaryota</taxon>
        <taxon>Metazoa</taxon>
        <taxon>Chordata</taxon>
        <taxon>Craniata</taxon>
        <taxon>Vertebrata</taxon>
        <taxon>Euteleostomi</taxon>
        <taxon>Actinopterygii</taxon>
        <taxon>Neopterygii</taxon>
        <taxon>Teleostei</taxon>
        <taxon>Anguilliformes</taxon>
        <taxon>Anguillidae</taxon>
        <taxon>Anguilla</taxon>
    </lineage>
</organism>
<name>A0A0E9PWD2_ANGAN</name>
<dbReference type="AlphaFoldDB" id="A0A0E9PWD2"/>